<organism evidence="2 3">
    <name type="scientific">Marasmius crinis-equi</name>
    <dbReference type="NCBI Taxonomy" id="585013"/>
    <lineage>
        <taxon>Eukaryota</taxon>
        <taxon>Fungi</taxon>
        <taxon>Dikarya</taxon>
        <taxon>Basidiomycota</taxon>
        <taxon>Agaricomycotina</taxon>
        <taxon>Agaricomycetes</taxon>
        <taxon>Agaricomycetidae</taxon>
        <taxon>Agaricales</taxon>
        <taxon>Marasmiineae</taxon>
        <taxon>Marasmiaceae</taxon>
        <taxon>Marasmius</taxon>
    </lineage>
</organism>
<comment type="caution">
    <text evidence="2">The sequence shown here is derived from an EMBL/GenBank/DDBJ whole genome shotgun (WGS) entry which is preliminary data.</text>
</comment>
<keyword evidence="3" id="KW-1185">Reference proteome</keyword>
<accession>A0ABR3FMP7</accession>
<reference evidence="2 3" key="1">
    <citation type="submission" date="2024-02" db="EMBL/GenBank/DDBJ databases">
        <title>A draft genome for the cacao thread blight pathogen Marasmius crinis-equi.</title>
        <authorList>
            <person name="Cohen S.P."/>
            <person name="Baruah I.K."/>
            <person name="Amoako-Attah I."/>
            <person name="Bukari Y."/>
            <person name="Meinhardt L.W."/>
            <person name="Bailey B.A."/>
        </authorList>
    </citation>
    <scope>NUCLEOTIDE SEQUENCE [LARGE SCALE GENOMIC DNA]</scope>
    <source>
        <strain evidence="2 3">GH-76</strain>
    </source>
</reference>
<dbReference type="EMBL" id="JBAHYK010000209">
    <property type="protein sequence ID" value="KAL0576670.1"/>
    <property type="molecule type" value="Genomic_DNA"/>
</dbReference>
<feature type="region of interest" description="Disordered" evidence="1">
    <location>
        <begin position="231"/>
        <end position="280"/>
    </location>
</feature>
<sequence length="589" mass="63876">MTPVDPYYDGLGSGALGEDFSVLKMKRHVSEEREVGDAEDGDVCKEPLPPWLTDTFTTLREGHPLRLLLPKSARNLQRAMLPAQHSSSSPRDEEQEAIFTHYSSPHSAPSSPMVPQREPLASPITMRSVNSTLQHGSITQTPISNTVHDTPFSKPGPASSTTGSRLLTTPASAIPLFPTLPSQPRPTSALSASSASSILHPLSQREPEGPFLSSASAMLTRTYSSADFDDACLSPDAPPPDSCSDIFNTPGPVYYTSRPLDESQPTSSDPPRPDDLLPDLDTSTLQFQWTPFDRKHPPDTGAFPGPRQPYKYLHTSAPLRDGSLPPSSNHEEAFYGYKMHTGVDDPAAEPLEDTLYIPDPSGQRFSPEPEELPMASSNDDYRDAAGIPPSDLLRMHTGEKFFPQMESTPRAQAQVPDERPDTACPFRFRVSPPSRPKDQPEGRKPMFTPTRTRVRSIPKENTPPPDPDQGREHEEAQARIATAASPPVFAPAPGVYLSPLRNTSGSGPGENIGNLKSRLLDAIDQVAAGTCDQRESGGGQNGQGKQWNGETMSAPRKGNHSRKEANDASPARGVSRGSTESIESWGDEE</sequence>
<feature type="region of interest" description="Disordered" evidence="1">
    <location>
        <begin position="141"/>
        <end position="166"/>
    </location>
</feature>
<evidence type="ECO:0000313" key="3">
    <source>
        <dbReference type="Proteomes" id="UP001465976"/>
    </source>
</evidence>
<feature type="region of interest" description="Disordered" evidence="1">
    <location>
        <begin position="530"/>
        <end position="589"/>
    </location>
</feature>
<evidence type="ECO:0000256" key="1">
    <source>
        <dbReference type="SAM" id="MobiDB-lite"/>
    </source>
</evidence>
<feature type="region of interest" description="Disordered" evidence="1">
    <location>
        <begin position="289"/>
        <end position="308"/>
    </location>
</feature>
<name>A0ABR3FMP7_9AGAR</name>
<feature type="compositionally biased region" description="Basic and acidic residues" evidence="1">
    <location>
        <begin position="468"/>
        <end position="477"/>
    </location>
</feature>
<dbReference type="Proteomes" id="UP001465976">
    <property type="component" value="Unassembled WGS sequence"/>
</dbReference>
<evidence type="ECO:0000313" key="2">
    <source>
        <dbReference type="EMBL" id="KAL0576670.1"/>
    </source>
</evidence>
<protein>
    <submittedName>
        <fullName evidence="2">Uncharacterized protein</fullName>
    </submittedName>
</protein>
<feature type="region of interest" description="Disordered" evidence="1">
    <location>
        <begin position="360"/>
        <end position="514"/>
    </location>
</feature>
<feature type="compositionally biased region" description="Basic and acidic residues" evidence="1">
    <location>
        <begin position="435"/>
        <end position="444"/>
    </location>
</feature>
<proteinExistence type="predicted"/>
<gene>
    <name evidence="2" type="ORF">V5O48_005330</name>
</gene>